<evidence type="ECO:0000313" key="1">
    <source>
        <dbReference type="EMBL" id="OCK76759.1"/>
    </source>
</evidence>
<dbReference type="EMBL" id="KV745182">
    <property type="protein sequence ID" value="OCK76759.1"/>
    <property type="molecule type" value="Genomic_DNA"/>
</dbReference>
<dbReference type="OrthoDB" id="3625606at2759"/>
<gene>
    <name evidence="1" type="ORF">K432DRAFT_136299</name>
</gene>
<evidence type="ECO:0000313" key="2">
    <source>
        <dbReference type="Proteomes" id="UP000250266"/>
    </source>
</evidence>
<dbReference type="AlphaFoldDB" id="A0A8E2JC99"/>
<proteinExistence type="predicted"/>
<keyword evidence="2" id="KW-1185">Reference proteome</keyword>
<name>A0A8E2JC99_9PEZI</name>
<protein>
    <recommendedName>
        <fullName evidence="3">PPPDE domain-containing protein</fullName>
    </recommendedName>
</protein>
<organism evidence="1 2">
    <name type="scientific">Lepidopterella palustris CBS 459.81</name>
    <dbReference type="NCBI Taxonomy" id="1314670"/>
    <lineage>
        <taxon>Eukaryota</taxon>
        <taxon>Fungi</taxon>
        <taxon>Dikarya</taxon>
        <taxon>Ascomycota</taxon>
        <taxon>Pezizomycotina</taxon>
        <taxon>Dothideomycetes</taxon>
        <taxon>Pleosporomycetidae</taxon>
        <taxon>Mytilinidiales</taxon>
        <taxon>Argynnaceae</taxon>
        <taxon>Lepidopterella</taxon>
    </lineage>
</organism>
<accession>A0A8E2JC99</accession>
<dbReference type="Proteomes" id="UP000250266">
    <property type="component" value="Unassembled WGS sequence"/>
</dbReference>
<sequence length="180" mass="20028">MSTCRPVVILHRPLNYIQAISSLSALSQPGHQGHHGHQAINHMVVEVGREGHTFRYELRVQEDKKTVYLMVTHNEPRGTFRVAQGIGFIDSDIEGLTSYSNERIQEIANQLIENHGEYDLMLNSCQGWAMALFDEIANIKGRSAARVGSFVNAAAKEISSSWGISRFLGNFVNSIGAEPY</sequence>
<reference evidence="1 2" key="1">
    <citation type="journal article" date="2016" name="Nat. Commun.">
        <title>Ectomycorrhizal ecology is imprinted in the genome of the dominant symbiotic fungus Cenococcum geophilum.</title>
        <authorList>
            <consortium name="DOE Joint Genome Institute"/>
            <person name="Peter M."/>
            <person name="Kohler A."/>
            <person name="Ohm R.A."/>
            <person name="Kuo A."/>
            <person name="Krutzmann J."/>
            <person name="Morin E."/>
            <person name="Arend M."/>
            <person name="Barry K.W."/>
            <person name="Binder M."/>
            <person name="Choi C."/>
            <person name="Clum A."/>
            <person name="Copeland A."/>
            <person name="Grisel N."/>
            <person name="Haridas S."/>
            <person name="Kipfer T."/>
            <person name="LaButti K."/>
            <person name="Lindquist E."/>
            <person name="Lipzen A."/>
            <person name="Maire R."/>
            <person name="Meier B."/>
            <person name="Mihaltcheva S."/>
            <person name="Molinier V."/>
            <person name="Murat C."/>
            <person name="Poggeler S."/>
            <person name="Quandt C.A."/>
            <person name="Sperisen C."/>
            <person name="Tritt A."/>
            <person name="Tisserant E."/>
            <person name="Crous P.W."/>
            <person name="Henrissat B."/>
            <person name="Nehls U."/>
            <person name="Egli S."/>
            <person name="Spatafora J.W."/>
            <person name="Grigoriev I.V."/>
            <person name="Martin F.M."/>
        </authorList>
    </citation>
    <scope>NUCLEOTIDE SEQUENCE [LARGE SCALE GENOMIC DNA]</scope>
    <source>
        <strain evidence="1 2">CBS 459.81</strain>
    </source>
</reference>
<evidence type="ECO:0008006" key="3">
    <source>
        <dbReference type="Google" id="ProtNLM"/>
    </source>
</evidence>